<keyword evidence="2 3" id="KW-0560">Oxidoreductase</keyword>
<dbReference type="InterPro" id="IPR016161">
    <property type="entry name" value="Ald_DH/histidinol_DH"/>
</dbReference>
<dbReference type="InterPro" id="IPR029510">
    <property type="entry name" value="Ald_DH_CS_GLU"/>
</dbReference>
<protein>
    <recommendedName>
        <fullName evidence="3">Aldehyde dehydrogenase</fullName>
    </recommendedName>
</protein>
<evidence type="ECO:0000256" key="2">
    <source>
        <dbReference type="ARBA" id="ARBA00023002"/>
    </source>
</evidence>
<name>A0ABV8H060_9BACI</name>
<reference evidence="8" key="1">
    <citation type="journal article" date="2019" name="Int. J. Syst. Evol. Microbiol.">
        <title>The Global Catalogue of Microorganisms (GCM) 10K type strain sequencing project: providing services to taxonomists for standard genome sequencing and annotation.</title>
        <authorList>
            <consortium name="The Broad Institute Genomics Platform"/>
            <consortium name="The Broad Institute Genome Sequencing Center for Infectious Disease"/>
            <person name="Wu L."/>
            <person name="Ma J."/>
        </authorList>
    </citation>
    <scope>NUCLEOTIDE SEQUENCE [LARGE SCALE GENOMIC DNA]</scope>
    <source>
        <strain evidence="8">IBRC-M 10703</strain>
    </source>
</reference>
<dbReference type="PROSITE" id="PS00687">
    <property type="entry name" value="ALDEHYDE_DEHYDR_GLU"/>
    <property type="match status" value="1"/>
</dbReference>
<dbReference type="InterPro" id="IPR012394">
    <property type="entry name" value="Aldehyde_DH_NAD(P)"/>
</dbReference>
<comment type="similarity">
    <text evidence="1 3 5">Belongs to the aldehyde dehydrogenase family.</text>
</comment>
<dbReference type="InterPro" id="IPR016163">
    <property type="entry name" value="Ald_DH_C"/>
</dbReference>
<evidence type="ECO:0000256" key="1">
    <source>
        <dbReference type="ARBA" id="ARBA00009986"/>
    </source>
</evidence>
<sequence length="494" mass="54499">MAIDKYNLYINGRWREGEEREYFSSVNPFNQKEWAKITQASSKDVHDAVDAASKAFDSWKNVSGKERAQLLNNLAELIERNLNKLAILESTDNGKVIRETLTQMNFAARNYRFFAGYADKIYGKTIPLDNNDLFNYTKREPLGVVALITSWNSPISILTNKLAPALATGNTVVIKPSEHASATTLELAKLIDEAGFPPGVVNVVTGDYKTGNELTQSAKIQKVSFTGGTETGKIIAKNASTNLVKNTLELGGKSPNIIFEDANLNAALSGAMAGIFGASGQTCIAGSRLLVQESIYDNFLERLIEKASHIKLGNPLEMDTEMGPVATENQFKMIQKIIKESFKPETKVVLGYEHFKDQLQQLEGGYFIPPTILAPVDNESIIAQKEIFGPVLCVIPFKDESDGIRKANETQFGLAAGIWTENIKKAHRVANEIQAGTIWINTYRSTAAQAPFGGFKSSGYGKERGEEALYEYTQVKNIMVNLSNDERDPFSIQN</sequence>
<dbReference type="InterPro" id="IPR016160">
    <property type="entry name" value="Ald_DH_CS_CYS"/>
</dbReference>
<dbReference type="PANTHER" id="PTHR11699">
    <property type="entry name" value="ALDEHYDE DEHYDROGENASE-RELATED"/>
    <property type="match status" value="1"/>
</dbReference>
<organism evidence="7 8">
    <name type="scientific">Oceanobacillus longus</name>
    <dbReference type="NCBI Taxonomy" id="930120"/>
    <lineage>
        <taxon>Bacteria</taxon>
        <taxon>Bacillati</taxon>
        <taxon>Bacillota</taxon>
        <taxon>Bacilli</taxon>
        <taxon>Bacillales</taxon>
        <taxon>Bacillaceae</taxon>
        <taxon>Oceanobacillus</taxon>
    </lineage>
</organism>
<dbReference type="PROSITE" id="PS00070">
    <property type="entry name" value="ALDEHYDE_DEHYDR_CYS"/>
    <property type="match status" value="1"/>
</dbReference>
<evidence type="ECO:0000313" key="7">
    <source>
        <dbReference type="EMBL" id="MFC4025223.1"/>
    </source>
</evidence>
<evidence type="ECO:0000256" key="4">
    <source>
        <dbReference type="PROSITE-ProRule" id="PRU10007"/>
    </source>
</evidence>
<dbReference type="EMBL" id="JBHSAO010000011">
    <property type="protein sequence ID" value="MFC4025223.1"/>
    <property type="molecule type" value="Genomic_DNA"/>
</dbReference>
<dbReference type="Gene3D" id="3.40.605.10">
    <property type="entry name" value="Aldehyde Dehydrogenase, Chain A, domain 1"/>
    <property type="match status" value="1"/>
</dbReference>
<dbReference type="Gene3D" id="3.40.309.10">
    <property type="entry name" value="Aldehyde Dehydrogenase, Chain A, domain 2"/>
    <property type="match status" value="1"/>
</dbReference>
<dbReference type="RefSeq" id="WP_379497713.1">
    <property type="nucleotide sequence ID" value="NZ_JBHSAO010000011.1"/>
</dbReference>
<proteinExistence type="inferred from homology"/>
<accession>A0ABV8H060</accession>
<gene>
    <name evidence="7" type="ORF">ACFOUV_15615</name>
</gene>
<dbReference type="CDD" id="cd07114">
    <property type="entry name" value="ALDH_DhaS"/>
    <property type="match status" value="1"/>
</dbReference>
<feature type="domain" description="Aldehyde dehydrogenase" evidence="6">
    <location>
        <begin position="14"/>
        <end position="478"/>
    </location>
</feature>
<comment type="caution">
    <text evidence="7">The sequence shown here is derived from an EMBL/GenBank/DDBJ whole genome shotgun (WGS) entry which is preliminary data.</text>
</comment>
<evidence type="ECO:0000259" key="6">
    <source>
        <dbReference type="Pfam" id="PF00171"/>
    </source>
</evidence>
<dbReference type="Proteomes" id="UP001595772">
    <property type="component" value="Unassembled WGS sequence"/>
</dbReference>
<feature type="active site" evidence="4">
    <location>
        <position position="249"/>
    </location>
</feature>
<keyword evidence="8" id="KW-1185">Reference proteome</keyword>
<dbReference type="InterPro" id="IPR016162">
    <property type="entry name" value="Ald_DH_N"/>
</dbReference>
<evidence type="ECO:0000256" key="3">
    <source>
        <dbReference type="PIRNR" id="PIRNR036492"/>
    </source>
</evidence>
<dbReference type="Pfam" id="PF00171">
    <property type="entry name" value="Aldedh"/>
    <property type="match status" value="1"/>
</dbReference>
<dbReference type="InterPro" id="IPR015590">
    <property type="entry name" value="Aldehyde_DH_dom"/>
</dbReference>
<evidence type="ECO:0000313" key="8">
    <source>
        <dbReference type="Proteomes" id="UP001595772"/>
    </source>
</evidence>
<evidence type="ECO:0000256" key="5">
    <source>
        <dbReference type="RuleBase" id="RU003345"/>
    </source>
</evidence>
<dbReference type="PIRSF" id="PIRSF036492">
    <property type="entry name" value="ALDH"/>
    <property type="match status" value="1"/>
</dbReference>
<dbReference type="SUPFAM" id="SSF53720">
    <property type="entry name" value="ALDH-like"/>
    <property type="match status" value="1"/>
</dbReference>